<name>A0A8T1NR03_CARIL</name>
<organism evidence="3 5">
    <name type="scientific">Carya illinoinensis</name>
    <name type="common">Pecan</name>
    <dbReference type="NCBI Taxonomy" id="32201"/>
    <lineage>
        <taxon>Eukaryota</taxon>
        <taxon>Viridiplantae</taxon>
        <taxon>Streptophyta</taxon>
        <taxon>Embryophyta</taxon>
        <taxon>Tracheophyta</taxon>
        <taxon>Spermatophyta</taxon>
        <taxon>Magnoliopsida</taxon>
        <taxon>eudicotyledons</taxon>
        <taxon>Gunneridae</taxon>
        <taxon>Pentapetalae</taxon>
        <taxon>rosids</taxon>
        <taxon>fabids</taxon>
        <taxon>Fagales</taxon>
        <taxon>Juglandaceae</taxon>
        <taxon>Carya</taxon>
    </lineage>
</organism>
<reference evidence="3" key="1">
    <citation type="submission" date="2020-12" db="EMBL/GenBank/DDBJ databases">
        <title>WGS assembly of Carya illinoinensis cv. Pawnee.</title>
        <authorList>
            <person name="Platts A."/>
            <person name="Shu S."/>
            <person name="Wright S."/>
            <person name="Barry K."/>
            <person name="Edger P."/>
            <person name="Pires J.C."/>
            <person name="Schmutz J."/>
        </authorList>
    </citation>
    <scope>NUCLEOTIDE SEQUENCE</scope>
    <source>
        <tissue evidence="3">Leaf</tissue>
    </source>
</reference>
<accession>A0A8T1NR03</accession>
<proteinExistence type="predicted"/>
<dbReference type="AlphaFoldDB" id="A0A8T1NR03"/>
<protein>
    <recommendedName>
        <fullName evidence="6">F-box domain-containing protein</fullName>
    </recommendedName>
</protein>
<dbReference type="Proteomes" id="UP000811246">
    <property type="component" value="Chromosome 13"/>
</dbReference>
<dbReference type="Pfam" id="PF12937">
    <property type="entry name" value="F-box-like"/>
    <property type="match status" value="1"/>
</dbReference>
<gene>
    <name evidence="3" type="ORF">CIPAW_13G136000</name>
    <name evidence="4" type="ORF">I3842_13G134700</name>
</gene>
<evidence type="ECO:0000313" key="5">
    <source>
        <dbReference type="Proteomes" id="UP000811609"/>
    </source>
</evidence>
<evidence type="ECO:0000259" key="1">
    <source>
        <dbReference type="Pfam" id="PF12937"/>
    </source>
</evidence>
<dbReference type="PANTHER" id="PTHR31639">
    <property type="entry name" value="F-BOX PROTEIN-LIKE"/>
    <property type="match status" value="1"/>
</dbReference>
<evidence type="ECO:0000259" key="2">
    <source>
        <dbReference type="Pfam" id="PF24758"/>
    </source>
</evidence>
<dbReference type="InterPro" id="IPR055411">
    <property type="entry name" value="LRR_FXL15/At3g58940/PEG3-like"/>
</dbReference>
<comment type="caution">
    <text evidence="3">The sequence shown here is derived from an EMBL/GenBank/DDBJ whole genome shotgun (WGS) entry which is preliminary data.</text>
</comment>
<dbReference type="Proteomes" id="UP000811609">
    <property type="component" value="Chromosome 13"/>
</dbReference>
<dbReference type="SUPFAM" id="SSF52047">
    <property type="entry name" value="RNI-like"/>
    <property type="match status" value="1"/>
</dbReference>
<dbReference type="InterPro" id="IPR032675">
    <property type="entry name" value="LRR_dom_sf"/>
</dbReference>
<dbReference type="Gene3D" id="3.80.10.10">
    <property type="entry name" value="Ribonuclease Inhibitor"/>
    <property type="match status" value="1"/>
</dbReference>
<dbReference type="InterPro" id="IPR001810">
    <property type="entry name" value="F-box_dom"/>
</dbReference>
<feature type="domain" description="F-box" evidence="1">
    <location>
        <begin position="2"/>
        <end position="35"/>
    </location>
</feature>
<dbReference type="EMBL" id="CM031837">
    <property type="protein sequence ID" value="KAG6682324.1"/>
    <property type="molecule type" value="Genomic_DNA"/>
</dbReference>
<dbReference type="OrthoDB" id="1891924at2759"/>
<dbReference type="EMBL" id="CM031821">
    <property type="protein sequence ID" value="KAG6632101.1"/>
    <property type="molecule type" value="Genomic_DNA"/>
</dbReference>
<evidence type="ECO:0008006" key="6">
    <source>
        <dbReference type="Google" id="ProtNLM"/>
    </source>
</evidence>
<feature type="domain" description="F-box/LRR-repeat protein 15/At3g58940/PEG3-like LRR" evidence="2">
    <location>
        <begin position="141"/>
        <end position="221"/>
    </location>
</feature>
<reference evidence="4" key="2">
    <citation type="submission" date="2021-01" db="EMBL/GenBank/DDBJ databases">
        <authorList>
            <person name="Lovell J.T."/>
            <person name="Bentley N."/>
            <person name="Bhattarai G."/>
            <person name="Jenkins J.W."/>
            <person name="Sreedasyam A."/>
            <person name="Alarcon Y."/>
            <person name="Bock C."/>
            <person name="Boston L."/>
            <person name="Carlson J."/>
            <person name="Cervantes K."/>
            <person name="Clermont K."/>
            <person name="Krom N."/>
            <person name="Kubenka K."/>
            <person name="Mamidi S."/>
            <person name="Mattison C."/>
            <person name="Monteros M."/>
            <person name="Pisani C."/>
            <person name="Plott C."/>
            <person name="Rajasekar S."/>
            <person name="Rhein H.S."/>
            <person name="Rohla C."/>
            <person name="Song M."/>
            <person name="Hilaire R.S."/>
            <person name="Shu S."/>
            <person name="Wells L."/>
            <person name="Wang X."/>
            <person name="Webber J."/>
            <person name="Heerema R.J."/>
            <person name="Klein P."/>
            <person name="Conner P."/>
            <person name="Grauke L."/>
            <person name="Grimwood J."/>
            <person name="Schmutz J."/>
            <person name="Randall J.J."/>
        </authorList>
    </citation>
    <scope>NUCLEOTIDE SEQUENCE</scope>
    <source>
        <tissue evidence="4">Leaf</tissue>
    </source>
</reference>
<dbReference type="PANTHER" id="PTHR31639:SF139">
    <property type="entry name" value="F-BOX_LRR PLANT PROTEIN"/>
    <property type="match status" value="1"/>
</dbReference>
<dbReference type="Pfam" id="PF24758">
    <property type="entry name" value="LRR_At5g56370"/>
    <property type="match status" value="1"/>
</dbReference>
<keyword evidence="5" id="KW-1185">Reference proteome</keyword>
<evidence type="ECO:0000313" key="3">
    <source>
        <dbReference type="EMBL" id="KAG6632101.1"/>
    </source>
</evidence>
<sequence length="417" mass="47545">MEHLPVEVVGNILSSLGAARDVVKASATCSKWREAYRKHLHTLSFNSSDCPVYRHLPSSHPEILITKTIFQTRGLEVLYILIDAVEFSAATVTCWLMYTREKLRRLSYNVRTTPSVNILEIFGGHKLESLVMAHNSISGVYKRFPCLKSLSLSYVNISPSDLSLLLIACRKIETLELVGLEMATSDEELTVELISPTLKSLYVEAISLDNLILEADSIEHLNMKLCAIEDFEIVGKGTLKQFKADDVTLFHLDTVATAENLENVDIRRFSLSWPKFYNMISRSSKLRRLRLWDMVVFKEEEIVDMDTIAVSFPLLTHFSLCYDLRVGAVHHVLQGGSSPLENLTVLELGWSTIIDDFFSCWVERMVSRCPNLKKLVIRGFIPEVKNPKKCQMLSNFTSSIVELMKKYIDLEVQFYYE</sequence>
<dbReference type="SUPFAM" id="SSF81383">
    <property type="entry name" value="F-box domain"/>
    <property type="match status" value="1"/>
</dbReference>
<evidence type="ECO:0000313" key="4">
    <source>
        <dbReference type="EMBL" id="KAG6682324.1"/>
    </source>
</evidence>
<dbReference type="InterPro" id="IPR036047">
    <property type="entry name" value="F-box-like_dom_sf"/>
</dbReference>